<protein>
    <submittedName>
        <fullName evidence="8">Putative monooxygenase MoxC</fullName>
        <ecNumber evidence="8">1.14.-.-</ecNumber>
    </submittedName>
</protein>
<reference evidence="9" key="1">
    <citation type="submission" date="2017-09" db="EMBL/GenBank/DDBJ databases">
        <title>Genome sequence of Nannocystis excedens DSM 71.</title>
        <authorList>
            <person name="Blom J."/>
        </authorList>
    </citation>
    <scope>NUCLEOTIDE SEQUENCE [LARGE SCALE GENOMIC DNA]</scope>
    <source>
        <strain evidence="9">type strain: E19</strain>
    </source>
</reference>
<dbReference type="KEGG" id="hdi:HDIA_2123"/>
<dbReference type="NCBIfam" id="TIGR03860">
    <property type="entry name" value="FMN_nitrolo"/>
    <property type="match status" value="1"/>
</dbReference>
<dbReference type="EMBL" id="LT960614">
    <property type="protein sequence ID" value="SON55664.1"/>
    <property type="molecule type" value="Genomic_DNA"/>
</dbReference>
<keyword evidence="9" id="KW-1185">Reference proteome</keyword>
<dbReference type="GO" id="GO:0016705">
    <property type="term" value="F:oxidoreductase activity, acting on paired donors, with incorporation or reduction of molecular oxygen"/>
    <property type="evidence" value="ECO:0007669"/>
    <property type="project" value="InterPro"/>
</dbReference>
<gene>
    <name evidence="8" type="primary">moxC_1</name>
    <name evidence="8" type="ORF">HDIA_2123</name>
</gene>
<sequence>MPKRFHLGWFMNFALDEWNRPFAAGGKPWDGTFYIDMAKSMERACFDYIMLEDTLMISDAYGHSTEAYLKYAIMGPKGDPSPMASLIANHTKNLGVVATFSTMAYPPFMLARLCATLDNIAGGRFGWNIVTSGENYAAMNFGMDELPPRQARYDMADEYVDLVKQLWSSWDRDAVVMDRETDTYADYTKVRPINFEGKYYKCRGPLNCVPTVQPGRPAFVQAGGSPRGRQFAAETADSIIAPSSGVAGIKAYRDDVRARAAASGRDPDEIKVLFVVAPVLGETEEEAHAKFARISSAPGYIPKVLASISSITDIDFSQFDLDKELPHLTTNGEQGSLDAFAQWGSGKTLRELCMEQVSRGLDGLVGTPEQVADRMGEIMEEVGGDGFLITRPFTTTISRQYILEICEGLVPALQRRGLTRTEYTKSTLRETLREF</sequence>
<evidence type="ECO:0000256" key="6">
    <source>
        <dbReference type="PIRSR" id="PIRSR000337-1"/>
    </source>
</evidence>
<dbReference type="InterPro" id="IPR036661">
    <property type="entry name" value="Luciferase-like_sf"/>
</dbReference>
<evidence type="ECO:0000256" key="3">
    <source>
        <dbReference type="ARBA" id="ARBA00023002"/>
    </source>
</evidence>
<accession>A0A2C9D5R8</accession>
<evidence type="ECO:0000259" key="7">
    <source>
        <dbReference type="Pfam" id="PF00296"/>
    </source>
</evidence>
<feature type="binding site" evidence="6">
    <location>
        <position position="225"/>
    </location>
    <ligand>
        <name>FMN</name>
        <dbReference type="ChEBI" id="CHEBI:58210"/>
    </ligand>
</feature>
<keyword evidence="4 8" id="KW-0503">Monooxygenase</keyword>
<dbReference type="GO" id="GO:0004497">
    <property type="term" value="F:monooxygenase activity"/>
    <property type="evidence" value="ECO:0007669"/>
    <property type="project" value="UniProtKB-KW"/>
</dbReference>
<evidence type="ECO:0000256" key="1">
    <source>
        <dbReference type="ARBA" id="ARBA00022630"/>
    </source>
</evidence>
<dbReference type="PANTHER" id="PTHR30011">
    <property type="entry name" value="ALKANESULFONATE MONOOXYGENASE-RELATED"/>
    <property type="match status" value="1"/>
</dbReference>
<feature type="binding site" evidence="6">
    <location>
        <position position="53"/>
    </location>
    <ligand>
        <name>FMN</name>
        <dbReference type="ChEBI" id="CHEBI:58210"/>
    </ligand>
</feature>
<organism evidence="8 9">
    <name type="scientific">Hartmannibacter diazotrophicus</name>
    <dbReference type="NCBI Taxonomy" id="1482074"/>
    <lineage>
        <taxon>Bacteria</taxon>
        <taxon>Pseudomonadati</taxon>
        <taxon>Pseudomonadota</taxon>
        <taxon>Alphaproteobacteria</taxon>
        <taxon>Hyphomicrobiales</taxon>
        <taxon>Pleomorphomonadaceae</taxon>
        <taxon>Hartmannibacter</taxon>
    </lineage>
</organism>
<proteinExistence type="inferred from homology"/>
<comment type="similarity">
    <text evidence="5">Belongs to the NtaA/SnaA/DszA monooxygenase family.</text>
</comment>
<evidence type="ECO:0000256" key="4">
    <source>
        <dbReference type="ARBA" id="ARBA00023033"/>
    </source>
</evidence>
<dbReference type="AlphaFoldDB" id="A0A2C9D5R8"/>
<feature type="binding site" evidence="6">
    <location>
        <position position="99"/>
    </location>
    <ligand>
        <name>FMN</name>
        <dbReference type="ChEBI" id="CHEBI:58210"/>
    </ligand>
</feature>
<dbReference type="Gene3D" id="3.20.20.30">
    <property type="entry name" value="Luciferase-like domain"/>
    <property type="match status" value="1"/>
</dbReference>
<evidence type="ECO:0000256" key="5">
    <source>
        <dbReference type="ARBA" id="ARBA00033748"/>
    </source>
</evidence>
<dbReference type="InterPro" id="IPR011251">
    <property type="entry name" value="Luciferase-like_dom"/>
</dbReference>
<dbReference type="EC" id="1.14.-.-" evidence="8"/>
<evidence type="ECO:0000313" key="8">
    <source>
        <dbReference type="EMBL" id="SON55664.1"/>
    </source>
</evidence>
<name>A0A2C9D5R8_9HYPH</name>
<dbReference type="InterPro" id="IPR016215">
    <property type="entry name" value="NTA_MOA"/>
</dbReference>
<dbReference type="PANTHER" id="PTHR30011:SF16">
    <property type="entry name" value="C2H2 FINGER DOMAIN TRANSCRIPTION FACTOR (EUROFUNG)-RELATED"/>
    <property type="match status" value="1"/>
</dbReference>
<evidence type="ECO:0000256" key="2">
    <source>
        <dbReference type="ARBA" id="ARBA00022643"/>
    </source>
</evidence>
<evidence type="ECO:0000313" key="9">
    <source>
        <dbReference type="Proteomes" id="UP000223606"/>
    </source>
</evidence>
<dbReference type="SUPFAM" id="SSF51679">
    <property type="entry name" value="Bacterial luciferase-like"/>
    <property type="match status" value="1"/>
</dbReference>
<dbReference type="PIRSF" id="PIRSF000337">
    <property type="entry name" value="NTA_MOA"/>
    <property type="match status" value="1"/>
</dbReference>
<dbReference type="OrthoDB" id="9779442at2"/>
<feature type="binding site" evidence="6">
    <location>
        <position position="153"/>
    </location>
    <ligand>
        <name>FMN</name>
        <dbReference type="ChEBI" id="CHEBI:58210"/>
    </ligand>
</feature>
<dbReference type="InterPro" id="IPR051260">
    <property type="entry name" value="Diverse_substr_monoxygenases"/>
</dbReference>
<dbReference type="Proteomes" id="UP000223606">
    <property type="component" value="Chromosome 1"/>
</dbReference>
<dbReference type="Pfam" id="PF00296">
    <property type="entry name" value="Bac_luciferase"/>
    <property type="match status" value="1"/>
</dbReference>
<feature type="domain" description="Luciferase-like" evidence="7">
    <location>
        <begin position="35"/>
        <end position="385"/>
    </location>
</feature>
<keyword evidence="1 6" id="KW-0285">Flavoprotein</keyword>
<keyword evidence="3 8" id="KW-0560">Oxidoreductase</keyword>
<dbReference type="RefSeq" id="WP_099558833.1">
    <property type="nucleotide sequence ID" value="NZ_LT960614.1"/>
</dbReference>
<keyword evidence="2 6" id="KW-0288">FMN</keyword>